<protein>
    <submittedName>
        <fullName evidence="2">Uncharacterized protein</fullName>
    </submittedName>
</protein>
<evidence type="ECO:0000313" key="3">
    <source>
        <dbReference type="Proteomes" id="UP000688947"/>
    </source>
</evidence>
<dbReference type="OrthoDB" id="163254at2759"/>
<feature type="non-terminal residue" evidence="2">
    <location>
        <position position="1"/>
    </location>
</feature>
<keyword evidence="1" id="KW-1133">Transmembrane helix</keyword>
<reference evidence="2" key="1">
    <citation type="submission" date="2021-01" db="EMBL/GenBank/DDBJ databases">
        <title>Phytophthora aleatoria, a newly-described species from Pinus radiata is distinct from Phytophthora cactorum isolates based on comparative genomics.</title>
        <authorList>
            <person name="Mcdougal R."/>
            <person name="Panda P."/>
            <person name="Williams N."/>
            <person name="Studholme D.J."/>
        </authorList>
    </citation>
    <scope>NUCLEOTIDE SEQUENCE</scope>
    <source>
        <strain evidence="2">NZFS 3830</strain>
    </source>
</reference>
<comment type="caution">
    <text evidence="2">The sequence shown here is derived from an EMBL/GenBank/DDBJ whole genome shotgun (WGS) entry which is preliminary data.</text>
</comment>
<dbReference type="EMBL" id="JAENGZ010000856">
    <property type="protein sequence ID" value="KAG6953114.1"/>
    <property type="molecule type" value="Genomic_DNA"/>
</dbReference>
<proteinExistence type="predicted"/>
<organism evidence="2 3">
    <name type="scientific">Phytophthora cactorum</name>
    <dbReference type="NCBI Taxonomy" id="29920"/>
    <lineage>
        <taxon>Eukaryota</taxon>
        <taxon>Sar</taxon>
        <taxon>Stramenopiles</taxon>
        <taxon>Oomycota</taxon>
        <taxon>Peronosporomycetes</taxon>
        <taxon>Peronosporales</taxon>
        <taxon>Peronosporaceae</taxon>
        <taxon>Phytophthora</taxon>
    </lineage>
</organism>
<name>A0A8T1U611_9STRA</name>
<accession>A0A8T1U611</accession>
<evidence type="ECO:0000313" key="2">
    <source>
        <dbReference type="EMBL" id="KAG6953114.1"/>
    </source>
</evidence>
<evidence type="ECO:0000256" key="1">
    <source>
        <dbReference type="SAM" id="Phobius"/>
    </source>
</evidence>
<keyword evidence="1" id="KW-0472">Membrane</keyword>
<keyword evidence="1" id="KW-0812">Transmembrane</keyword>
<feature type="transmembrane region" description="Helical" evidence="1">
    <location>
        <begin position="20"/>
        <end position="37"/>
    </location>
</feature>
<dbReference type="Proteomes" id="UP000688947">
    <property type="component" value="Unassembled WGS sequence"/>
</dbReference>
<feature type="transmembrane region" description="Helical" evidence="1">
    <location>
        <begin position="57"/>
        <end position="76"/>
    </location>
</feature>
<dbReference type="AlphaFoldDB" id="A0A8T1U611"/>
<gene>
    <name evidence="2" type="ORF">JG687_00012593</name>
</gene>
<sequence>EHSKKLIIQALQLLFHCKYLILIEYTECVIPIVFVIYNPSVIYAPGGTDSWQNGAVGNIPLFAVLEIGSFMVLKVLDQRKFEFSPLFQLAYVPHRNPV</sequence>